<proteinExistence type="predicted"/>
<accession>A0A1V0SKD8</accession>
<organism evidence="1">
    <name type="scientific">Klosneuvirus KNV1</name>
    <dbReference type="NCBI Taxonomy" id="1977640"/>
    <lineage>
        <taxon>Viruses</taxon>
        <taxon>Varidnaviria</taxon>
        <taxon>Bamfordvirae</taxon>
        <taxon>Nucleocytoviricota</taxon>
        <taxon>Megaviricetes</taxon>
        <taxon>Imitervirales</taxon>
        <taxon>Mimiviridae</taxon>
        <taxon>Klosneuvirinae</taxon>
        <taxon>Klosneuvirus</taxon>
    </lineage>
</organism>
<gene>
    <name evidence="1" type="ORF">Klosneuvirus_3_213</name>
</gene>
<reference evidence="1" key="1">
    <citation type="journal article" date="2017" name="Science">
        <title>Giant viruses with an expanded complement of translation system components.</title>
        <authorList>
            <person name="Schulz F."/>
            <person name="Yutin N."/>
            <person name="Ivanova N.N."/>
            <person name="Ortega D.R."/>
            <person name="Lee T.K."/>
            <person name="Vierheilig J."/>
            <person name="Daims H."/>
            <person name="Horn M."/>
            <person name="Wagner M."/>
            <person name="Jensen G.J."/>
            <person name="Kyrpides N.C."/>
            <person name="Koonin E.V."/>
            <person name="Woyke T."/>
        </authorList>
    </citation>
    <scope>NUCLEOTIDE SEQUENCE</scope>
    <source>
        <strain evidence="1">KNV1</strain>
    </source>
</reference>
<sequence length="55" mass="6188">MQSTSIRHYDGRHRARRSGMLLRCAEKNVPNWSSSGKRNEVFADSEEAVTLVVPG</sequence>
<name>A0A1V0SKD8_9VIRU</name>
<protein>
    <submittedName>
        <fullName evidence="1">Uncharacterized protein</fullName>
    </submittedName>
</protein>
<dbReference type="EMBL" id="KY684110">
    <property type="protein sequence ID" value="ARF12078.1"/>
    <property type="molecule type" value="Genomic_DNA"/>
</dbReference>
<evidence type="ECO:0000313" key="1">
    <source>
        <dbReference type="EMBL" id="ARF12078.1"/>
    </source>
</evidence>